<dbReference type="Proteomes" id="UP001519345">
    <property type="component" value="Unassembled WGS sequence"/>
</dbReference>
<organism evidence="1 2">
    <name type="scientific">Virgibacillus natechei</name>
    <dbReference type="NCBI Taxonomy" id="1216297"/>
    <lineage>
        <taxon>Bacteria</taxon>
        <taxon>Bacillati</taxon>
        <taxon>Bacillota</taxon>
        <taxon>Bacilli</taxon>
        <taxon>Bacillales</taxon>
        <taxon>Bacillaceae</taxon>
        <taxon>Virgibacillus</taxon>
    </lineage>
</organism>
<dbReference type="EMBL" id="JAGGKX010000004">
    <property type="protein sequence ID" value="MBP1969141.1"/>
    <property type="molecule type" value="Genomic_DNA"/>
</dbReference>
<dbReference type="SUPFAM" id="SSF56529">
    <property type="entry name" value="FAH"/>
    <property type="match status" value="1"/>
</dbReference>
<dbReference type="PANTHER" id="PTHR30143:SF0">
    <property type="entry name" value="2-KETO-4-PENTENOATE HYDRATASE"/>
    <property type="match status" value="1"/>
</dbReference>
<evidence type="ECO:0000313" key="1">
    <source>
        <dbReference type="EMBL" id="MBP1969141.1"/>
    </source>
</evidence>
<dbReference type="PANTHER" id="PTHR30143">
    <property type="entry name" value="ACID HYDRATASE"/>
    <property type="match status" value="1"/>
</dbReference>
<protein>
    <submittedName>
        <fullName evidence="1">2-keto-4-pentenoate hydratase</fullName>
    </submittedName>
</protein>
<evidence type="ECO:0000313" key="2">
    <source>
        <dbReference type="Proteomes" id="UP001519345"/>
    </source>
</evidence>
<dbReference type="Gene3D" id="3.90.850.10">
    <property type="entry name" value="Fumarylacetoacetase-like, C-terminal domain"/>
    <property type="match status" value="1"/>
</dbReference>
<gene>
    <name evidence="1" type="ORF">J2Z83_001244</name>
</gene>
<dbReference type="InterPro" id="IPR050772">
    <property type="entry name" value="Hydratase-Decarb/MhpD_sf"/>
</dbReference>
<dbReference type="InterPro" id="IPR036663">
    <property type="entry name" value="Fumarylacetoacetase_C_sf"/>
</dbReference>
<sequence length="259" mass="28801">METNIDEIASKLLKAHQTKVPIDFIRNDYTLDEQTAYNVQEQLVQKKCKLYHEEISGYKISMTSRETQSLANTNEPAYGTLTTNSLVKNKATLSLSNLFDPLVEPELMFVLSEDLTIGATEDEILSKCKIAAGLEIPDSRYKDWFPHFSLADLLCDNGVVGHVVISELVRPPSINELETIKMDLYHNGKNIGEGVSNNVLGNPASAVAWLTKKLAERNISLKKGMIISSGTFISPLRVEEGTYEATYHTIGNVTITFTE</sequence>
<reference evidence="1 2" key="1">
    <citation type="submission" date="2021-03" db="EMBL/GenBank/DDBJ databases">
        <title>Genomic Encyclopedia of Type Strains, Phase IV (KMG-IV): sequencing the most valuable type-strain genomes for metagenomic binning, comparative biology and taxonomic classification.</title>
        <authorList>
            <person name="Goeker M."/>
        </authorList>
    </citation>
    <scope>NUCLEOTIDE SEQUENCE [LARGE SCALE GENOMIC DNA]</scope>
    <source>
        <strain evidence="1 2">DSM 25609</strain>
    </source>
</reference>
<dbReference type="RefSeq" id="WP_209462343.1">
    <property type="nucleotide sequence ID" value="NZ_CP110224.1"/>
</dbReference>
<proteinExistence type="predicted"/>
<keyword evidence="2" id="KW-1185">Reference proteome</keyword>
<name>A0ABS4IFL4_9BACI</name>
<accession>A0ABS4IFL4</accession>
<comment type="caution">
    <text evidence="1">The sequence shown here is derived from an EMBL/GenBank/DDBJ whole genome shotgun (WGS) entry which is preliminary data.</text>
</comment>